<name>A0A4Z2D0T2_SCHJA</name>
<protein>
    <submittedName>
        <fullName evidence="1">Uncharacterized protein</fullName>
    </submittedName>
</protein>
<dbReference type="AlphaFoldDB" id="A0A4Z2D0T2"/>
<reference evidence="1 2" key="1">
    <citation type="submission" date="2019-03" db="EMBL/GenBank/DDBJ databases">
        <title>An improved genome assembly of the fluke Schistosoma japonicum.</title>
        <authorList>
            <person name="Hu W."/>
            <person name="Luo F."/>
            <person name="Yin M."/>
            <person name="Mo X."/>
            <person name="Sun C."/>
            <person name="Wu Q."/>
            <person name="Zhu B."/>
            <person name="Xiang M."/>
            <person name="Wang J."/>
            <person name="Wang Y."/>
            <person name="Zhang T."/>
            <person name="Xu B."/>
            <person name="Zheng H."/>
            <person name="Feng Z."/>
        </authorList>
    </citation>
    <scope>NUCLEOTIDE SEQUENCE [LARGE SCALE GENOMIC DNA]</scope>
    <source>
        <strain evidence="1">HuSjv2</strain>
        <tissue evidence="1">Worms</tissue>
    </source>
</reference>
<sequence length="243" mass="27040">MGDKLFKRKHYLPMLGSHPTLLIPLISIWGSILDVSASEDSTLSPLKYFGTTACNIILGLCSTSLNDKPTIQLAVDAKVNMSTNDVGVSIMCRFRYYQLTYSEVCAHNHSDLLSSPLSDEFVTPCSNQQSDFKGSNVLPTSYTPNEFSHLPSTSALHSLDIDWLEAAAHSHSVNSSSSPVYPNDVKVYDHPTLNDFSDLSNNVTDLGNRRTFRFPIEQLEKLAQTQTDLVNLDEYILTPFEML</sequence>
<accession>A0A4Z2D0T2</accession>
<organism evidence="1 2">
    <name type="scientific">Schistosoma japonicum</name>
    <name type="common">Blood fluke</name>
    <dbReference type="NCBI Taxonomy" id="6182"/>
    <lineage>
        <taxon>Eukaryota</taxon>
        <taxon>Metazoa</taxon>
        <taxon>Spiralia</taxon>
        <taxon>Lophotrochozoa</taxon>
        <taxon>Platyhelminthes</taxon>
        <taxon>Trematoda</taxon>
        <taxon>Digenea</taxon>
        <taxon>Strigeidida</taxon>
        <taxon>Schistosomatoidea</taxon>
        <taxon>Schistosomatidae</taxon>
        <taxon>Schistosoma</taxon>
    </lineage>
</organism>
<evidence type="ECO:0000313" key="2">
    <source>
        <dbReference type="Proteomes" id="UP000311919"/>
    </source>
</evidence>
<comment type="caution">
    <text evidence="1">The sequence shown here is derived from an EMBL/GenBank/DDBJ whole genome shotgun (WGS) entry which is preliminary data.</text>
</comment>
<proteinExistence type="predicted"/>
<gene>
    <name evidence="1" type="ORF">EWB00_005768</name>
</gene>
<dbReference type="Proteomes" id="UP000311919">
    <property type="component" value="Unassembled WGS sequence"/>
</dbReference>
<dbReference type="EMBL" id="SKCS01000377">
    <property type="protein sequence ID" value="TNN10059.1"/>
    <property type="molecule type" value="Genomic_DNA"/>
</dbReference>
<dbReference type="OrthoDB" id="161570at2759"/>
<keyword evidence="2" id="KW-1185">Reference proteome</keyword>
<evidence type="ECO:0000313" key="1">
    <source>
        <dbReference type="EMBL" id="TNN10059.1"/>
    </source>
</evidence>